<dbReference type="AlphaFoldDB" id="A0A379AEA8"/>
<protein>
    <submittedName>
        <fullName evidence="2">Uncharacterized protein</fullName>
    </submittedName>
</protein>
<dbReference type="Proteomes" id="UP000254640">
    <property type="component" value="Unassembled WGS sequence"/>
</dbReference>
<name>A0A379AEA8_ENTAG</name>
<evidence type="ECO:0000313" key="3">
    <source>
        <dbReference type="Proteomes" id="UP000254640"/>
    </source>
</evidence>
<sequence length="37" mass="4102">MMIVGREICKVFPVQINHGYKLFNAATAQSASLPRPL</sequence>
<reference evidence="1" key="2">
    <citation type="submission" date="2022-05" db="EMBL/GenBank/DDBJ databases">
        <authorList>
            <person name="Pothier F. J."/>
        </authorList>
    </citation>
    <scope>NUCLEOTIDE SEQUENCE</scope>
    <source>
        <strain evidence="1">DAPP-PG734</strain>
    </source>
</reference>
<reference evidence="2 3" key="1">
    <citation type="submission" date="2018-06" db="EMBL/GenBank/DDBJ databases">
        <authorList>
            <consortium name="Pathogen Informatics"/>
            <person name="Doyle S."/>
        </authorList>
    </citation>
    <scope>NUCLEOTIDE SEQUENCE [LARGE SCALE GENOMIC DNA]</scope>
    <source>
        <strain evidence="2 3">NCTC9381</strain>
    </source>
</reference>
<evidence type="ECO:0000313" key="2">
    <source>
        <dbReference type="EMBL" id="SUB16211.1"/>
    </source>
</evidence>
<dbReference type="Proteomes" id="UP001158961">
    <property type="component" value="Chromosome"/>
</dbReference>
<dbReference type="EMBL" id="OW970315">
    <property type="protein sequence ID" value="CAH6250820.1"/>
    <property type="molecule type" value="Genomic_DNA"/>
</dbReference>
<gene>
    <name evidence="1" type="ORF">DAPPPG734_07760</name>
    <name evidence="2" type="ORF">NCTC9381_02113</name>
</gene>
<evidence type="ECO:0000313" key="1">
    <source>
        <dbReference type="EMBL" id="CAH6250820.1"/>
    </source>
</evidence>
<dbReference type="EMBL" id="UGSO01000001">
    <property type="protein sequence ID" value="SUB16211.1"/>
    <property type="molecule type" value="Genomic_DNA"/>
</dbReference>
<accession>A0A379AEA8</accession>
<organism evidence="2 3">
    <name type="scientific">Enterobacter agglomerans</name>
    <name type="common">Erwinia herbicola</name>
    <name type="synonym">Pantoea agglomerans</name>
    <dbReference type="NCBI Taxonomy" id="549"/>
    <lineage>
        <taxon>Bacteria</taxon>
        <taxon>Pseudomonadati</taxon>
        <taxon>Pseudomonadota</taxon>
        <taxon>Gammaproteobacteria</taxon>
        <taxon>Enterobacterales</taxon>
        <taxon>Erwiniaceae</taxon>
        <taxon>Pantoea</taxon>
        <taxon>Pantoea agglomerans group</taxon>
    </lineage>
</organism>
<keyword evidence="3" id="KW-1185">Reference proteome</keyword>
<proteinExistence type="predicted"/>